<accession>A0A7W4Z109</accession>
<keyword evidence="3" id="KW-1185">Reference proteome</keyword>
<evidence type="ECO:0000256" key="1">
    <source>
        <dbReference type="SAM" id="MobiDB-lite"/>
    </source>
</evidence>
<dbReference type="RefSeq" id="WP_215526127.1">
    <property type="nucleotide sequence ID" value="NZ_JACHWR010000002.1"/>
</dbReference>
<comment type="caution">
    <text evidence="2">The sequence shown here is derived from an EMBL/GenBank/DDBJ whole genome shotgun (WGS) entry which is preliminary data.</text>
</comment>
<proteinExistence type="predicted"/>
<organism evidence="2 3">
    <name type="scientific">Nocardioides soli</name>
    <dbReference type="NCBI Taxonomy" id="1036020"/>
    <lineage>
        <taxon>Bacteria</taxon>
        <taxon>Bacillati</taxon>
        <taxon>Actinomycetota</taxon>
        <taxon>Actinomycetes</taxon>
        <taxon>Propionibacteriales</taxon>
        <taxon>Nocardioidaceae</taxon>
        <taxon>Nocardioides</taxon>
    </lineage>
</organism>
<protein>
    <submittedName>
        <fullName evidence="2">Uncharacterized protein</fullName>
    </submittedName>
</protein>
<gene>
    <name evidence="2" type="ORF">FHU40_002285</name>
</gene>
<evidence type="ECO:0000313" key="3">
    <source>
        <dbReference type="Proteomes" id="UP000589626"/>
    </source>
</evidence>
<evidence type="ECO:0000313" key="2">
    <source>
        <dbReference type="EMBL" id="MBB3042467.1"/>
    </source>
</evidence>
<reference evidence="2 3" key="1">
    <citation type="submission" date="2020-08" db="EMBL/GenBank/DDBJ databases">
        <title>Sequencing the genomes of 1000 actinobacteria strains.</title>
        <authorList>
            <person name="Klenk H.-P."/>
        </authorList>
    </citation>
    <scope>NUCLEOTIDE SEQUENCE [LARGE SCALE GENOMIC DNA]</scope>
    <source>
        <strain evidence="2 3">DSM 105498</strain>
    </source>
</reference>
<dbReference type="Proteomes" id="UP000589626">
    <property type="component" value="Unassembled WGS sequence"/>
</dbReference>
<feature type="region of interest" description="Disordered" evidence="1">
    <location>
        <begin position="1"/>
        <end position="21"/>
    </location>
</feature>
<sequence length="96" mass="10977">MSEEYRFGRWVPAEQAPPEPERVTDQVIQRFEHVFEVDPDLMGAHFQQQRMATWDTKRIVAARWDHLDAVHAEFADEVVLAGEGPDPGPTTSSETE</sequence>
<dbReference type="EMBL" id="JACHWR010000002">
    <property type="protein sequence ID" value="MBB3042467.1"/>
    <property type="molecule type" value="Genomic_DNA"/>
</dbReference>
<name>A0A7W4Z109_9ACTN</name>
<dbReference type="AlphaFoldDB" id="A0A7W4Z109"/>